<evidence type="ECO:0000256" key="2">
    <source>
        <dbReference type="SAM" id="Phobius"/>
    </source>
</evidence>
<reference evidence="3 4" key="1">
    <citation type="submission" date="2023-08" db="EMBL/GenBank/DDBJ databases">
        <title>Methanolobus mangrovi sp. nov. and Methanolobus sediminis sp. nov, two novel methylotrophic methanogens isolated from mangrove sediments in China.</title>
        <authorList>
            <person name="Zhou J."/>
        </authorList>
    </citation>
    <scope>NUCLEOTIDE SEQUENCE [LARGE SCALE GENOMIC DNA]</scope>
    <source>
        <strain evidence="3 4">FTZ6</strain>
    </source>
</reference>
<dbReference type="GeneID" id="84232976"/>
<proteinExistence type="predicted"/>
<dbReference type="EMBL" id="CP133592">
    <property type="protein sequence ID" value="WMW24348.1"/>
    <property type="molecule type" value="Genomic_DNA"/>
</dbReference>
<protein>
    <submittedName>
        <fullName evidence="3">Uncharacterized protein</fullName>
    </submittedName>
</protein>
<evidence type="ECO:0000313" key="3">
    <source>
        <dbReference type="EMBL" id="WMW24348.1"/>
    </source>
</evidence>
<organism evidence="3 4">
    <name type="scientific">Methanolobus sediminis</name>
    <dbReference type="NCBI Taxonomy" id="3072978"/>
    <lineage>
        <taxon>Archaea</taxon>
        <taxon>Methanobacteriati</taxon>
        <taxon>Methanobacteriota</taxon>
        <taxon>Stenosarchaea group</taxon>
        <taxon>Methanomicrobia</taxon>
        <taxon>Methanosarcinales</taxon>
        <taxon>Methanosarcinaceae</taxon>
        <taxon>Methanolobus</taxon>
    </lineage>
</organism>
<dbReference type="KEGG" id="mseb:RE474_09625"/>
<sequence length="286" mass="32371">MSELTETCPYCGNDFVKLSSHLMHCKKKQENQKEIEQPVEVQEEPPKEELPQVAISSTTPEKTEKKSFFGFIKRTKKDEQKPPSEFLTMAQKLEEKEAIKNLSPEEKFKRFFSESQTWSIEPPKLSIVTKIKRFFFPSDITYKKCVFVSDESPAKFGYYPYDPKDKYLFLPDGKLYDIPQAGDTWFFDVKKFLPLVNSKDPSDIYDLPLHYVTAIHNDGVQYGQSMAFNDLVYSITSIKILNIIAAAVAVIAIIGAVVIVKQVSGDVADITTEIQAIKSIISGGAV</sequence>
<feature type="transmembrane region" description="Helical" evidence="2">
    <location>
        <begin position="240"/>
        <end position="260"/>
    </location>
</feature>
<evidence type="ECO:0000256" key="1">
    <source>
        <dbReference type="SAM" id="MobiDB-lite"/>
    </source>
</evidence>
<evidence type="ECO:0000313" key="4">
    <source>
        <dbReference type="Proteomes" id="UP001182908"/>
    </source>
</evidence>
<dbReference type="RefSeq" id="WP_309310161.1">
    <property type="nucleotide sequence ID" value="NZ_CP133592.1"/>
</dbReference>
<dbReference type="AlphaFoldDB" id="A0AA51UJP8"/>
<keyword evidence="2" id="KW-0472">Membrane</keyword>
<keyword evidence="2" id="KW-1133">Transmembrane helix</keyword>
<gene>
    <name evidence="3" type="ORF">RE474_09625</name>
</gene>
<accession>A0AA51UJP8</accession>
<name>A0AA51UJP8_9EURY</name>
<feature type="region of interest" description="Disordered" evidence="1">
    <location>
        <begin position="27"/>
        <end position="65"/>
    </location>
</feature>
<dbReference type="Proteomes" id="UP001182908">
    <property type="component" value="Chromosome"/>
</dbReference>
<keyword evidence="2" id="KW-0812">Transmembrane</keyword>
<keyword evidence="4" id="KW-1185">Reference proteome</keyword>